<dbReference type="STRING" id="1492898.SY85_16960"/>
<keyword evidence="2" id="KW-1185">Reference proteome</keyword>
<name>A0A172TXU5_9BACT</name>
<reference evidence="1 2" key="2">
    <citation type="journal article" date="2016" name="Int. J. Syst. Evol. Microbiol.">
        <title>Flavisolibacter tropicus sp. nov., isolated from tropical soil.</title>
        <authorList>
            <person name="Lee J.J."/>
            <person name="Kang M.S."/>
            <person name="Kim G.S."/>
            <person name="Lee C.S."/>
            <person name="Lim S."/>
            <person name="Lee J."/>
            <person name="Roh S.H."/>
            <person name="Kang H."/>
            <person name="Ha J.M."/>
            <person name="Bae S."/>
            <person name="Jung H.Y."/>
            <person name="Kim M.K."/>
        </authorList>
    </citation>
    <scope>NUCLEOTIDE SEQUENCE [LARGE SCALE GENOMIC DNA]</scope>
    <source>
        <strain evidence="1 2">LCS9</strain>
    </source>
</reference>
<dbReference type="Gene3D" id="1.25.40.20">
    <property type="entry name" value="Ankyrin repeat-containing domain"/>
    <property type="match status" value="1"/>
</dbReference>
<proteinExistence type="predicted"/>
<evidence type="ECO:0000313" key="1">
    <source>
        <dbReference type="EMBL" id="ANE51931.1"/>
    </source>
</evidence>
<dbReference type="KEGG" id="fla:SY85_16960"/>
<dbReference type="OrthoDB" id="194683at2"/>
<evidence type="ECO:0000313" key="2">
    <source>
        <dbReference type="Proteomes" id="UP000077177"/>
    </source>
</evidence>
<dbReference type="SUPFAM" id="SSF48403">
    <property type="entry name" value="Ankyrin repeat"/>
    <property type="match status" value="1"/>
</dbReference>
<dbReference type="EMBL" id="CP011390">
    <property type="protein sequence ID" value="ANE51931.1"/>
    <property type="molecule type" value="Genomic_DNA"/>
</dbReference>
<dbReference type="RefSeq" id="WP_066406070.1">
    <property type="nucleotide sequence ID" value="NZ_CP011390.1"/>
</dbReference>
<accession>A0A172TXU5</accession>
<reference evidence="2" key="1">
    <citation type="submission" date="2015-01" db="EMBL/GenBank/DDBJ databases">
        <title>Flavisolibacter sp./LCS9/ whole genome sequencing.</title>
        <authorList>
            <person name="Kim M.K."/>
            <person name="Srinivasan S."/>
            <person name="Lee J.-J."/>
        </authorList>
    </citation>
    <scope>NUCLEOTIDE SEQUENCE [LARGE SCALE GENOMIC DNA]</scope>
    <source>
        <strain evidence="2">LCS9</strain>
    </source>
</reference>
<dbReference type="InterPro" id="IPR036770">
    <property type="entry name" value="Ankyrin_rpt-contain_sf"/>
</dbReference>
<evidence type="ECO:0008006" key="3">
    <source>
        <dbReference type="Google" id="ProtNLM"/>
    </source>
</evidence>
<protein>
    <recommendedName>
        <fullName evidence="3">Ankyrin</fullName>
    </recommendedName>
</protein>
<sequence length="152" mass="16753">MEESRLTRIELLAGDGHLEELMKLFESGYSQLELDVALENAIAYSQIKTAEYLLSLGANIANHNYQGAYYAVYHNEGLEGLKFAITNGVDINVNNGMLLNTSIVTGTNTKSVELVKWLLDNGANPRLLTKESLKLIDDFGTSELKSLIKNAT</sequence>
<organism evidence="1 2">
    <name type="scientific">Flavisolibacter tropicus</name>
    <dbReference type="NCBI Taxonomy" id="1492898"/>
    <lineage>
        <taxon>Bacteria</taxon>
        <taxon>Pseudomonadati</taxon>
        <taxon>Bacteroidota</taxon>
        <taxon>Chitinophagia</taxon>
        <taxon>Chitinophagales</taxon>
        <taxon>Chitinophagaceae</taxon>
        <taxon>Flavisolibacter</taxon>
    </lineage>
</organism>
<dbReference type="AlphaFoldDB" id="A0A172TXU5"/>
<dbReference type="Proteomes" id="UP000077177">
    <property type="component" value="Chromosome"/>
</dbReference>
<gene>
    <name evidence="1" type="ORF">SY85_16960</name>
</gene>